<comment type="function">
    <text evidence="10">Hydrolyzes 3-hydroxyisobutyryl-CoA (HIBYL-CoA), a saline catabolite. Has high activity toward isobutyryl-CoA. Could be an isobutyryl-CoA dehydrogenase that functions in valine catabolism. Also hydrolyzes 3-hydroxypropanoyl-CoA.</text>
</comment>
<evidence type="ECO:0000256" key="11">
    <source>
        <dbReference type="ARBA" id="ARBA00031181"/>
    </source>
</evidence>
<dbReference type="AlphaFoldDB" id="A0AAV8Z3L9"/>
<evidence type="ECO:0000256" key="4">
    <source>
        <dbReference type="ARBA" id="ARBA00005254"/>
    </source>
</evidence>
<organism evidence="13 14">
    <name type="scientific">Aromia moschata</name>
    <dbReference type="NCBI Taxonomy" id="1265417"/>
    <lineage>
        <taxon>Eukaryota</taxon>
        <taxon>Metazoa</taxon>
        <taxon>Ecdysozoa</taxon>
        <taxon>Arthropoda</taxon>
        <taxon>Hexapoda</taxon>
        <taxon>Insecta</taxon>
        <taxon>Pterygota</taxon>
        <taxon>Neoptera</taxon>
        <taxon>Endopterygota</taxon>
        <taxon>Coleoptera</taxon>
        <taxon>Polyphaga</taxon>
        <taxon>Cucujiformia</taxon>
        <taxon>Chrysomeloidea</taxon>
        <taxon>Cerambycidae</taxon>
        <taxon>Cerambycinae</taxon>
        <taxon>Callichromatini</taxon>
        <taxon>Aromia</taxon>
    </lineage>
</organism>
<dbReference type="GO" id="GO:0006574">
    <property type="term" value="P:L-valine catabolic process"/>
    <property type="evidence" value="ECO:0007669"/>
    <property type="project" value="TreeGrafter"/>
</dbReference>
<reference evidence="13" key="1">
    <citation type="journal article" date="2023" name="Insect Mol. Biol.">
        <title>Genome sequencing provides insights into the evolution of gene families encoding plant cell wall-degrading enzymes in longhorned beetles.</title>
        <authorList>
            <person name="Shin N.R."/>
            <person name="Okamura Y."/>
            <person name="Kirsch R."/>
            <person name="Pauchet Y."/>
        </authorList>
    </citation>
    <scope>NUCLEOTIDE SEQUENCE</scope>
    <source>
        <strain evidence="13">AMC_N1</strain>
    </source>
</reference>
<evidence type="ECO:0000256" key="7">
    <source>
        <dbReference type="ARBA" id="ARBA00022456"/>
    </source>
</evidence>
<comment type="pathway">
    <text evidence="3">Amino-acid degradation; L-valine degradation.</text>
</comment>
<dbReference type="CDD" id="cd06558">
    <property type="entry name" value="crotonase-like"/>
    <property type="match status" value="1"/>
</dbReference>
<evidence type="ECO:0000313" key="13">
    <source>
        <dbReference type="EMBL" id="KAJ8958257.1"/>
    </source>
</evidence>
<comment type="caution">
    <text evidence="13">The sequence shown here is derived from an EMBL/GenBank/DDBJ whole genome shotgun (WGS) entry which is preliminary data.</text>
</comment>
<keyword evidence="14" id="KW-1185">Reference proteome</keyword>
<accession>A0AAV8Z3L9</accession>
<evidence type="ECO:0000256" key="10">
    <source>
        <dbReference type="ARBA" id="ARBA00024871"/>
    </source>
</evidence>
<dbReference type="EC" id="3.1.2.4" evidence="5"/>
<evidence type="ECO:0000256" key="6">
    <source>
        <dbReference type="ARBA" id="ARBA00016714"/>
    </source>
</evidence>
<evidence type="ECO:0000256" key="8">
    <source>
        <dbReference type="ARBA" id="ARBA00022801"/>
    </source>
</evidence>
<dbReference type="InterPro" id="IPR045004">
    <property type="entry name" value="ECH_dom"/>
</dbReference>
<comment type="similarity">
    <text evidence="4">Belongs to the enoyl-CoA hydratase/isomerase family.</text>
</comment>
<dbReference type="PANTHER" id="PTHR43176:SF3">
    <property type="entry name" value="3-HYDROXYISOBUTYRYL-COA HYDROLASE, MITOCHONDRIAL"/>
    <property type="match status" value="1"/>
</dbReference>
<keyword evidence="7" id="KW-0101">Branched-chain amino acid catabolism</keyword>
<keyword evidence="8" id="KW-0378">Hydrolase</keyword>
<evidence type="ECO:0000256" key="1">
    <source>
        <dbReference type="ARBA" id="ARBA00001709"/>
    </source>
</evidence>
<dbReference type="PANTHER" id="PTHR43176">
    <property type="entry name" value="3-HYDROXYISOBUTYRYL-COA HYDROLASE-RELATED"/>
    <property type="match status" value="1"/>
</dbReference>
<dbReference type="FunFam" id="3.90.226.10:FF:000026">
    <property type="entry name" value="3-hydroxyisobutyryl-CoA hydrolase, mitochondrial"/>
    <property type="match status" value="1"/>
</dbReference>
<dbReference type="GO" id="GO:0003860">
    <property type="term" value="F:3-hydroxyisobutyryl-CoA hydrolase activity"/>
    <property type="evidence" value="ECO:0007669"/>
    <property type="project" value="UniProtKB-EC"/>
</dbReference>
<protein>
    <recommendedName>
        <fullName evidence="6">3-hydroxyisobutyryl-CoA hydrolase, mitochondrial</fullName>
        <ecNumber evidence="5">3.1.2.4</ecNumber>
    </recommendedName>
    <alternativeName>
        <fullName evidence="11">3-hydroxyisobutyryl-coenzyme A hydrolase</fullName>
    </alternativeName>
</protein>
<dbReference type="GO" id="GO:0005739">
    <property type="term" value="C:mitochondrion"/>
    <property type="evidence" value="ECO:0007669"/>
    <property type="project" value="UniProtKB-SubCell"/>
</dbReference>
<dbReference type="Proteomes" id="UP001162162">
    <property type="component" value="Unassembled WGS sequence"/>
</dbReference>
<gene>
    <name evidence="13" type="ORF">NQ318_017400</name>
</gene>
<dbReference type="InterPro" id="IPR032259">
    <property type="entry name" value="HIBYL-CoA-H"/>
</dbReference>
<evidence type="ECO:0000259" key="12">
    <source>
        <dbReference type="Pfam" id="PF16113"/>
    </source>
</evidence>
<evidence type="ECO:0000256" key="3">
    <source>
        <dbReference type="ARBA" id="ARBA00005109"/>
    </source>
</evidence>
<evidence type="ECO:0000256" key="5">
    <source>
        <dbReference type="ARBA" id="ARBA00011915"/>
    </source>
</evidence>
<dbReference type="EMBL" id="JAPWTK010000018">
    <property type="protein sequence ID" value="KAJ8958257.1"/>
    <property type="molecule type" value="Genomic_DNA"/>
</dbReference>
<keyword evidence="9" id="KW-0496">Mitochondrion</keyword>
<comment type="catalytic activity">
    <reaction evidence="1">
        <text>3-hydroxy-2-methylpropanoyl-CoA + H2O = 3-hydroxy-2-methylpropanoate + CoA + H(+)</text>
        <dbReference type="Rhea" id="RHEA:20888"/>
        <dbReference type="ChEBI" id="CHEBI:11805"/>
        <dbReference type="ChEBI" id="CHEBI:15377"/>
        <dbReference type="ChEBI" id="CHEBI:15378"/>
        <dbReference type="ChEBI" id="CHEBI:57287"/>
        <dbReference type="ChEBI" id="CHEBI:57340"/>
        <dbReference type="EC" id="3.1.2.4"/>
    </reaction>
</comment>
<dbReference type="SUPFAM" id="SSF52096">
    <property type="entry name" value="ClpP/crotonase"/>
    <property type="match status" value="1"/>
</dbReference>
<evidence type="ECO:0000256" key="9">
    <source>
        <dbReference type="ARBA" id="ARBA00023128"/>
    </source>
</evidence>
<name>A0AAV8Z3L9_9CUCU</name>
<evidence type="ECO:0000313" key="14">
    <source>
        <dbReference type="Proteomes" id="UP001162162"/>
    </source>
</evidence>
<dbReference type="Gene3D" id="3.90.226.10">
    <property type="entry name" value="2-enoyl-CoA Hydratase, Chain A, domain 1"/>
    <property type="match status" value="1"/>
</dbReference>
<comment type="subcellular location">
    <subcellularLocation>
        <location evidence="2">Mitochondrion</location>
    </subcellularLocation>
</comment>
<dbReference type="InterPro" id="IPR029045">
    <property type="entry name" value="ClpP/crotonase-like_dom_sf"/>
</dbReference>
<feature type="domain" description="Enoyl-CoA hydratase/isomerase" evidence="12">
    <location>
        <begin position="42"/>
        <end position="361"/>
    </location>
</feature>
<dbReference type="NCBIfam" id="NF004127">
    <property type="entry name" value="PRK05617.1"/>
    <property type="match status" value="1"/>
</dbReference>
<dbReference type="Pfam" id="PF16113">
    <property type="entry name" value="ECH_2"/>
    <property type="match status" value="1"/>
</dbReference>
<sequence>MIANTFRASLLSQKRIQFFLGIAKISTAPLNEVIIRDIGDKGVIILNRPKQLNILSKPMIANIYFTLKEWKKRKQLVLIKGADEKAFCAGGDLNMAYTGDSNLDVIEYFKFQYSTDALINSYNIPYISIVDGIVMGSGVGLSIHGRYRVATERTLFAMPETKIGYFPDAGTSHFLPRLSGRLGWFLGLTGYRLKGTDTVKTGIATHYCKSENLKDLEDSLLNCSNESEIKTALDKYHMENCTEFSLTPYLEKINYCFSAETIEGILSRLEEDGSQWAKNTLNTLRKMSPTSLKITMKLLDLGKKLTLPECLQIEYRLAYNLVNYGTDVYIGTKALVEKNRNPKWNPPTLSDVSENFVDKYFAKIPQELDLSDL</sequence>
<proteinExistence type="inferred from homology"/>
<evidence type="ECO:0000256" key="2">
    <source>
        <dbReference type="ARBA" id="ARBA00004173"/>
    </source>
</evidence>